<gene>
    <name evidence="2" type="ORF">CDQ91_18990</name>
</gene>
<dbReference type="Proteomes" id="UP000197097">
    <property type="component" value="Unassembled WGS sequence"/>
</dbReference>
<dbReference type="GO" id="GO:0003700">
    <property type="term" value="F:DNA-binding transcription factor activity"/>
    <property type="evidence" value="ECO:0007669"/>
    <property type="project" value="InterPro"/>
</dbReference>
<dbReference type="AlphaFoldDB" id="A0A246JH08"/>
<dbReference type="Pfam" id="PF04542">
    <property type="entry name" value="Sigma70_r2"/>
    <property type="match status" value="1"/>
</dbReference>
<feature type="domain" description="RNA polymerase sigma-70 region 2" evidence="1">
    <location>
        <begin position="14"/>
        <end position="72"/>
    </location>
</feature>
<evidence type="ECO:0000313" key="3">
    <source>
        <dbReference type="Proteomes" id="UP000197097"/>
    </source>
</evidence>
<dbReference type="GO" id="GO:0006352">
    <property type="term" value="P:DNA-templated transcription initiation"/>
    <property type="evidence" value="ECO:0007669"/>
    <property type="project" value="InterPro"/>
</dbReference>
<evidence type="ECO:0000313" key="2">
    <source>
        <dbReference type="EMBL" id="OWQ91811.1"/>
    </source>
</evidence>
<dbReference type="EMBL" id="NISJ01000014">
    <property type="protein sequence ID" value="OWQ91811.1"/>
    <property type="molecule type" value="Genomic_DNA"/>
</dbReference>
<name>A0A246JH08_9SPHN</name>
<dbReference type="InterPro" id="IPR007627">
    <property type="entry name" value="RNA_pol_sigma70_r2"/>
</dbReference>
<dbReference type="InterPro" id="IPR013325">
    <property type="entry name" value="RNA_pol_sigma_r2"/>
</dbReference>
<comment type="caution">
    <text evidence="2">The sequence shown here is derived from an EMBL/GenBank/DDBJ whole genome shotgun (WGS) entry which is preliminary data.</text>
</comment>
<evidence type="ECO:0000259" key="1">
    <source>
        <dbReference type="Pfam" id="PF04542"/>
    </source>
</evidence>
<dbReference type="OrthoDB" id="9794372at2"/>
<dbReference type="RefSeq" id="WP_088474284.1">
    <property type="nucleotide sequence ID" value="NZ_NISJ01000014.1"/>
</dbReference>
<keyword evidence="3" id="KW-1185">Reference proteome</keyword>
<reference evidence="2 3" key="1">
    <citation type="journal article" date="2002" name="Int. J. Syst. Evol. Microbiol.">
        <title>Sphingopyxis witflariensis sp. nov., isolated from activated sludge.</title>
        <authorList>
            <person name="Kampfer P."/>
            <person name="Witzenberger R."/>
            <person name="Denner E.B."/>
            <person name="Busse H.J."/>
            <person name="Neef A."/>
        </authorList>
    </citation>
    <scope>NUCLEOTIDE SEQUENCE [LARGE SCALE GENOMIC DNA]</scope>
    <source>
        <strain evidence="2 3">DSM 14551</strain>
    </source>
</reference>
<dbReference type="SUPFAM" id="SSF88946">
    <property type="entry name" value="Sigma2 domain of RNA polymerase sigma factors"/>
    <property type="match status" value="1"/>
</dbReference>
<organism evidence="2 3">
    <name type="scientific">Sphingopyxis witflariensis</name>
    <dbReference type="NCBI Taxonomy" id="173675"/>
    <lineage>
        <taxon>Bacteria</taxon>
        <taxon>Pseudomonadati</taxon>
        <taxon>Pseudomonadota</taxon>
        <taxon>Alphaproteobacteria</taxon>
        <taxon>Sphingomonadales</taxon>
        <taxon>Sphingomonadaceae</taxon>
        <taxon>Sphingopyxis</taxon>
    </lineage>
</organism>
<protein>
    <recommendedName>
        <fullName evidence="1">RNA polymerase sigma-70 region 2 domain-containing protein</fullName>
    </recommendedName>
</protein>
<sequence length="89" mass="10101">MTSTGSFASFDEFYRSQNRRLFHYFRRRVGREDAPDLVQQAFTGMLRCGAFERVENPEAYLFRSARNLVINQACGSACKKDPVSGVIGV</sequence>
<accession>A0A246JH08</accession>
<proteinExistence type="predicted"/>
<dbReference type="Gene3D" id="1.10.1740.10">
    <property type="match status" value="1"/>
</dbReference>